<dbReference type="InterPro" id="IPR013792">
    <property type="entry name" value="RNA3'P_cycl/enolpyr_Trfase_a/b"/>
</dbReference>
<feature type="binding site" evidence="7">
    <location>
        <position position="90"/>
    </location>
    <ligand>
        <name>3-phosphoshikimate</name>
        <dbReference type="ChEBI" id="CHEBI:145989"/>
    </ligand>
</feature>
<dbReference type="Proteomes" id="UP000642468">
    <property type="component" value="Unassembled WGS sequence"/>
</dbReference>
<feature type="binding site" evidence="7">
    <location>
        <position position="248"/>
    </location>
    <ligand>
        <name>3-phosphoshikimate</name>
        <dbReference type="ChEBI" id="CHEBI:145989"/>
    </ligand>
</feature>
<comment type="function">
    <text evidence="7">Catalyzes the transfer of the enolpyruvyl moiety of phosphoenolpyruvate (PEP) to the 5-hydroxyl of shikimate-3-phosphate (S3P) to produce enolpyruvyl shikimate-3-phosphate and inorganic phosphate.</text>
</comment>
<evidence type="ECO:0000256" key="7">
    <source>
        <dbReference type="HAMAP-Rule" id="MF_00210"/>
    </source>
</evidence>
<feature type="binding site" evidence="7">
    <location>
        <position position="222"/>
    </location>
    <ligand>
        <name>3-phosphoshikimate</name>
        <dbReference type="ChEBI" id="CHEBI:145989"/>
    </ligand>
</feature>
<name>A0ABR8JFI6_9BACT</name>
<gene>
    <name evidence="7" type="primary">aroA</name>
    <name evidence="9" type="ORF">IC231_11400</name>
</gene>
<evidence type="ECO:0000313" key="10">
    <source>
        <dbReference type="Proteomes" id="UP000642468"/>
    </source>
</evidence>
<feature type="binding site" evidence="7">
    <location>
        <position position="91"/>
    </location>
    <ligand>
        <name>3-phosphoshikimate</name>
        <dbReference type="ChEBI" id="CHEBI:145989"/>
    </ligand>
</feature>
<keyword evidence="4 7" id="KW-0808">Transferase</keyword>
<comment type="subcellular location">
    <subcellularLocation>
        <location evidence="7">Cytoplasm</location>
    </subcellularLocation>
</comment>
<feature type="active site" description="Proton acceptor" evidence="7">
    <location>
        <position position="364"/>
    </location>
</feature>
<evidence type="ECO:0000256" key="6">
    <source>
        <dbReference type="ARBA" id="ARBA00044633"/>
    </source>
</evidence>
<feature type="binding site" evidence="7">
    <location>
        <position position="463"/>
    </location>
    <ligand>
        <name>phosphoenolpyruvate</name>
        <dbReference type="ChEBI" id="CHEBI:58702"/>
    </ligand>
</feature>
<evidence type="ECO:0000256" key="1">
    <source>
        <dbReference type="ARBA" id="ARBA00004811"/>
    </source>
</evidence>
<protein>
    <recommendedName>
        <fullName evidence="7">3-phosphoshikimate 1-carboxyvinyltransferase</fullName>
        <ecNumber evidence="7">2.5.1.19</ecNumber>
    </recommendedName>
    <alternativeName>
        <fullName evidence="7">5-enolpyruvylshikimate-3-phosphate synthase</fullName>
        <shortName evidence="7">EPSP synthase</shortName>
        <shortName evidence="7">EPSPS</shortName>
    </alternativeName>
</protein>
<accession>A0ABR8JFI6</accession>
<dbReference type="Gene3D" id="3.65.10.10">
    <property type="entry name" value="Enolpyruvate transferase domain"/>
    <property type="match status" value="2"/>
</dbReference>
<comment type="caution">
    <text evidence="9">The sequence shown here is derived from an EMBL/GenBank/DDBJ whole genome shotgun (WGS) entry which is preliminary data.</text>
</comment>
<dbReference type="InterPro" id="IPR001986">
    <property type="entry name" value="Enolpyruvate_Tfrase_dom"/>
</dbReference>
<evidence type="ECO:0000256" key="5">
    <source>
        <dbReference type="ARBA" id="ARBA00023141"/>
    </source>
</evidence>
<feature type="binding site" evidence="7">
    <location>
        <position position="395"/>
    </location>
    <ligand>
        <name>phosphoenolpyruvate</name>
        <dbReference type="ChEBI" id="CHEBI:58702"/>
    </ligand>
</feature>
<sequence length="480" mass="51896">MPGPSSTVPCCTASVGASTTSPLLCRSWPIRCATTTACSHVLAVSGCQPIVQQRPTRPALAHRFIAINSSLTLNWASGPLRGTAHLPASKSESNRALILQALAGGGTLSNLSDANDTQLMQRLLANAAAAEFDAEDAGTVMRFLTAYLAVTNRRALLTGTARMQERPIAILVDALRQLGAEIEYDGQDGFPPLQLKGWHYTKTTPEAEEMAELTVRGDISSQYISALLMVGATLPHGLRLHLTGKVGSRPYIRMTLALMQHFGGNCRDLGTAVEARPGAYQPTDYTIESDWSAASYWYAMVALAPAGSWVQLPGLRRYSWQGDQAIVSIMEKLGVTTEYLADGVRLMQTAATEAFTQDFTDCPDLAQTVAVVAAALQVPVLMTGLESLRIKETDRIFALQTELANFGAFLTEESEGHFRVSSDNFHVSGQTVATYHDHRMAMAFAPLALRGTLTIEAPQVVRKSYPQFWAELEKAGFGVE</sequence>
<feature type="binding site" evidence="7">
    <location>
        <position position="220"/>
    </location>
    <ligand>
        <name>3-phosphoshikimate</name>
        <dbReference type="ChEBI" id="CHEBI:145989"/>
    </ligand>
</feature>
<evidence type="ECO:0000259" key="8">
    <source>
        <dbReference type="Pfam" id="PF00275"/>
    </source>
</evidence>
<dbReference type="InterPro" id="IPR023193">
    <property type="entry name" value="EPSP_synthase_CS"/>
</dbReference>
<dbReference type="PANTHER" id="PTHR21090:SF5">
    <property type="entry name" value="PENTAFUNCTIONAL AROM POLYPEPTIDE"/>
    <property type="match status" value="1"/>
</dbReference>
<organism evidence="9 10">
    <name type="scientific">Hymenobacter duratus</name>
    <dbReference type="NCBI Taxonomy" id="2771356"/>
    <lineage>
        <taxon>Bacteria</taxon>
        <taxon>Pseudomonadati</taxon>
        <taxon>Bacteroidota</taxon>
        <taxon>Cytophagia</taxon>
        <taxon>Cytophagales</taxon>
        <taxon>Hymenobacteraceae</taxon>
        <taxon>Hymenobacter</taxon>
    </lineage>
</organism>
<comment type="caution">
    <text evidence="7">Lacks conserved residue(s) required for the propagation of feature annotation.</text>
</comment>
<feature type="binding site" evidence="7">
    <location>
        <position position="222"/>
    </location>
    <ligand>
        <name>phosphoenolpyruvate</name>
        <dbReference type="ChEBI" id="CHEBI:58702"/>
    </ligand>
</feature>
<dbReference type="EC" id="2.5.1.19" evidence="7"/>
<feature type="binding site" evidence="7">
    <location>
        <position position="391"/>
    </location>
    <ligand>
        <name>3-phosphoshikimate</name>
        <dbReference type="ChEBI" id="CHEBI:145989"/>
    </ligand>
</feature>
<dbReference type="HAMAP" id="MF_00210">
    <property type="entry name" value="EPSP_synth"/>
    <property type="match status" value="1"/>
</dbReference>
<feature type="binding site" evidence="7">
    <location>
        <position position="166"/>
    </location>
    <ligand>
        <name>phosphoenolpyruvate</name>
        <dbReference type="ChEBI" id="CHEBI:58702"/>
    </ligand>
</feature>
<feature type="binding site" evidence="7">
    <location>
        <position position="221"/>
    </location>
    <ligand>
        <name>3-phosphoshikimate</name>
        <dbReference type="ChEBI" id="CHEBI:145989"/>
    </ligand>
</feature>
<feature type="binding site" evidence="7">
    <location>
        <position position="90"/>
    </location>
    <ligand>
        <name>phosphoenolpyruvate</name>
        <dbReference type="ChEBI" id="CHEBI:58702"/>
    </ligand>
</feature>
<evidence type="ECO:0000256" key="4">
    <source>
        <dbReference type="ARBA" id="ARBA00022679"/>
    </source>
</evidence>
<dbReference type="EMBL" id="JACWZZ010000002">
    <property type="protein sequence ID" value="MBD2715643.1"/>
    <property type="molecule type" value="Genomic_DNA"/>
</dbReference>
<comment type="similarity">
    <text evidence="2 7">Belongs to the EPSP synthase family.</text>
</comment>
<dbReference type="Pfam" id="PF00275">
    <property type="entry name" value="EPSP_synthase"/>
    <property type="match status" value="1"/>
</dbReference>
<evidence type="ECO:0000256" key="2">
    <source>
        <dbReference type="ARBA" id="ARBA00009948"/>
    </source>
</evidence>
<dbReference type="PIRSF" id="PIRSF000505">
    <property type="entry name" value="EPSPS"/>
    <property type="match status" value="1"/>
</dbReference>
<dbReference type="PANTHER" id="PTHR21090">
    <property type="entry name" value="AROM/DEHYDROQUINATE SYNTHASE"/>
    <property type="match status" value="1"/>
</dbReference>
<dbReference type="PROSITE" id="PS00885">
    <property type="entry name" value="EPSP_SYNTHASE_2"/>
    <property type="match status" value="1"/>
</dbReference>
<reference evidence="9 10" key="1">
    <citation type="submission" date="2020-09" db="EMBL/GenBank/DDBJ databases">
        <authorList>
            <person name="Kim M.K."/>
        </authorList>
    </citation>
    <scope>NUCLEOTIDE SEQUENCE [LARGE SCALE GENOMIC DNA]</scope>
    <source>
        <strain evidence="9 10">BT646</strain>
    </source>
</reference>
<evidence type="ECO:0000256" key="3">
    <source>
        <dbReference type="ARBA" id="ARBA00022605"/>
    </source>
</evidence>
<keyword evidence="7" id="KW-0963">Cytoplasm</keyword>
<keyword evidence="10" id="KW-1185">Reference proteome</keyword>
<feature type="binding site" evidence="7">
    <location>
        <position position="95"/>
    </location>
    <ligand>
        <name>3-phosphoshikimate</name>
        <dbReference type="ChEBI" id="CHEBI:145989"/>
    </ligand>
</feature>
<feature type="binding site" evidence="7">
    <location>
        <position position="364"/>
    </location>
    <ligand>
        <name>3-phosphoshikimate</name>
        <dbReference type="ChEBI" id="CHEBI:145989"/>
    </ligand>
</feature>
<keyword evidence="5 7" id="KW-0057">Aromatic amino acid biosynthesis</keyword>
<feature type="domain" description="Enolpyruvate transferase" evidence="8">
    <location>
        <begin position="129"/>
        <end position="472"/>
    </location>
</feature>
<feature type="binding site" evidence="7">
    <location>
        <position position="439"/>
    </location>
    <ligand>
        <name>phosphoenolpyruvate</name>
        <dbReference type="ChEBI" id="CHEBI:58702"/>
    </ligand>
</feature>
<comment type="catalytic activity">
    <reaction evidence="6">
        <text>3-phosphoshikimate + phosphoenolpyruvate = 5-O-(1-carboxyvinyl)-3-phosphoshikimate + phosphate</text>
        <dbReference type="Rhea" id="RHEA:21256"/>
        <dbReference type="ChEBI" id="CHEBI:43474"/>
        <dbReference type="ChEBI" id="CHEBI:57701"/>
        <dbReference type="ChEBI" id="CHEBI:58702"/>
        <dbReference type="ChEBI" id="CHEBI:145989"/>
        <dbReference type="EC" id="2.5.1.19"/>
    </reaction>
    <physiologicalReaction direction="left-to-right" evidence="6">
        <dbReference type="Rhea" id="RHEA:21257"/>
    </physiologicalReaction>
</comment>
<proteinExistence type="inferred from homology"/>
<comment type="subunit">
    <text evidence="7">Monomer.</text>
</comment>
<comment type="pathway">
    <text evidence="1 7">Metabolic intermediate biosynthesis; chorismate biosynthesis; chorismate from D-erythrose 4-phosphate and phosphoenolpyruvate: step 6/7.</text>
</comment>
<keyword evidence="3 7" id="KW-0028">Amino-acid biosynthesis</keyword>
<feature type="binding site" evidence="7">
    <location>
        <position position="138"/>
    </location>
    <ligand>
        <name>phosphoenolpyruvate</name>
        <dbReference type="ChEBI" id="CHEBI:58702"/>
    </ligand>
</feature>
<dbReference type="InterPro" id="IPR006264">
    <property type="entry name" value="EPSP_synthase"/>
</dbReference>
<dbReference type="InterPro" id="IPR036968">
    <property type="entry name" value="Enolpyruvate_Tfrase_sf"/>
</dbReference>
<evidence type="ECO:0000313" key="9">
    <source>
        <dbReference type="EMBL" id="MBD2715643.1"/>
    </source>
</evidence>
<dbReference type="SUPFAM" id="SSF55205">
    <property type="entry name" value="EPT/RTPC-like"/>
    <property type="match status" value="1"/>
</dbReference>